<comment type="caution">
    <text evidence="2">The sequence shown here is derived from an EMBL/GenBank/DDBJ whole genome shotgun (WGS) entry which is preliminary data.</text>
</comment>
<dbReference type="EMBL" id="LBPY01000001">
    <property type="protein sequence ID" value="KKP66982.1"/>
    <property type="molecule type" value="Genomic_DNA"/>
</dbReference>
<evidence type="ECO:0000313" key="3">
    <source>
        <dbReference type="Proteomes" id="UP000034952"/>
    </source>
</evidence>
<protein>
    <submittedName>
        <fullName evidence="2">Uncharacterized protein</fullName>
    </submittedName>
</protein>
<feature type="transmembrane region" description="Helical" evidence="1">
    <location>
        <begin position="36"/>
        <end position="56"/>
    </location>
</feature>
<keyword evidence="1" id="KW-1133">Transmembrane helix</keyword>
<evidence type="ECO:0000313" key="2">
    <source>
        <dbReference type="EMBL" id="KKP66982.1"/>
    </source>
</evidence>
<organism evidence="2 3">
    <name type="scientific">Candidatus Nomurabacteria bacterium GW2011_GWE1_35_16</name>
    <dbReference type="NCBI Taxonomy" id="1618761"/>
    <lineage>
        <taxon>Bacteria</taxon>
        <taxon>Candidatus Nomuraibacteriota</taxon>
    </lineage>
</organism>
<accession>A0A0G0EI24</accession>
<gene>
    <name evidence="2" type="ORF">UR64_C0001G0061</name>
</gene>
<sequence>MESFLLNTAILLVFIIAISLLKVLIPEISYELKTSLILGISAMVVFSLIFLIFVTMEKEKLDPTWPTIYLLISSGFVGAGAKTVALKTVSGVFSKINNQLLGRVEAGLNWADPIYEEFRANIDGIANTSIDLQELEIEIKETPEMHTATRGIKAKVKNVVIMLQIIEEQIPQLFEIEGGKETIKHRILSFVNLFFLDKIGQMEPLQLDEDKGDTLRKLGCELKTAINKFCKDNHYPFEIPEHAEVTIGDTELEPEYYKVLAKKEFTRLEQDGLDVEATRIRSRLLDLGKQLLPKSNENEQLKAAMVALKITPKSISEQTYGVSPEVSLLLVELAGILKK</sequence>
<dbReference type="AlphaFoldDB" id="A0A0G0EI24"/>
<feature type="transmembrane region" description="Helical" evidence="1">
    <location>
        <begin position="68"/>
        <end position="86"/>
    </location>
</feature>
<proteinExistence type="predicted"/>
<feature type="transmembrane region" description="Helical" evidence="1">
    <location>
        <begin position="6"/>
        <end position="24"/>
    </location>
</feature>
<dbReference type="Proteomes" id="UP000034952">
    <property type="component" value="Unassembled WGS sequence"/>
</dbReference>
<keyword evidence="1" id="KW-0472">Membrane</keyword>
<evidence type="ECO:0000256" key="1">
    <source>
        <dbReference type="SAM" id="Phobius"/>
    </source>
</evidence>
<reference evidence="2 3" key="1">
    <citation type="journal article" date="2015" name="Nature">
        <title>rRNA introns, odd ribosomes, and small enigmatic genomes across a large radiation of phyla.</title>
        <authorList>
            <person name="Brown C.T."/>
            <person name="Hug L.A."/>
            <person name="Thomas B.C."/>
            <person name="Sharon I."/>
            <person name="Castelle C.J."/>
            <person name="Singh A."/>
            <person name="Wilkins M.J."/>
            <person name="Williams K.H."/>
            <person name="Banfield J.F."/>
        </authorList>
    </citation>
    <scope>NUCLEOTIDE SEQUENCE [LARGE SCALE GENOMIC DNA]</scope>
</reference>
<keyword evidence="1" id="KW-0812">Transmembrane</keyword>
<name>A0A0G0EI24_9BACT</name>